<accession>A0A179UNU3</accession>
<evidence type="ECO:0000313" key="1">
    <source>
        <dbReference type="EMBL" id="OAT09755.1"/>
    </source>
</evidence>
<organism evidence="1 2">
    <name type="scientific">Blastomyces gilchristii (strain SLH14081)</name>
    <name type="common">Blastomyces dermatitidis</name>
    <dbReference type="NCBI Taxonomy" id="559298"/>
    <lineage>
        <taxon>Eukaryota</taxon>
        <taxon>Fungi</taxon>
        <taxon>Dikarya</taxon>
        <taxon>Ascomycota</taxon>
        <taxon>Pezizomycotina</taxon>
        <taxon>Eurotiomycetes</taxon>
        <taxon>Eurotiomycetidae</taxon>
        <taxon>Onygenales</taxon>
        <taxon>Ajellomycetaceae</taxon>
        <taxon>Blastomyces</taxon>
    </lineage>
</organism>
<keyword evidence="2" id="KW-1185">Reference proteome</keyword>
<protein>
    <submittedName>
        <fullName evidence="1">Uncharacterized protein</fullName>
    </submittedName>
</protein>
<dbReference type="RefSeq" id="XP_031578992.1">
    <property type="nucleotide sequence ID" value="XM_031722173.1"/>
</dbReference>
<dbReference type="EMBL" id="GG657458">
    <property type="protein sequence ID" value="OAT09755.1"/>
    <property type="molecule type" value="Genomic_DNA"/>
</dbReference>
<dbReference type="VEuPathDB" id="FungiDB:BDBG_05473"/>
<reference evidence="2" key="1">
    <citation type="journal article" date="2015" name="PLoS Genet.">
        <title>The dynamic genome and transcriptome of the human fungal pathogen Blastomyces and close relative Emmonsia.</title>
        <authorList>
            <person name="Munoz J.F."/>
            <person name="Gauthier G.M."/>
            <person name="Desjardins C.A."/>
            <person name="Gallo J.E."/>
            <person name="Holder J."/>
            <person name="Sullivan T.D."/>
            <person name="Marty A.J."/>
            <person name="Carmen J.C."/>
            <person name="Chen Z."/>
            <person name="Ding L."/>
            <person name="Gujja S."/>
            <person name="Magrini V."/>
            <person name="Misas E."/>
            <person name="Mitreva M."/>
            <person name="Priest M."/>
            <person name="Saif S."/>
            <person name="Whiston E.A."/>
            <person name="Young S."/>
            <person name="Zeng Q."/>
            <person name="Goldman W.E."/>
            <person name="Mardis E.R."/>
            <person name="Taylor J.W."/>
            <person name="McEwen J.G."/>
            <person name="Clay O.K."/>
            <person name="Klein B.S."/>
            <person name="Cuomo C.A."/>
        </authorList>
    </citation>
    <scope>NUCLEOTIDE SEQUENCE [LARGE SCALE GENOMIC DNA]</scope>
    <source>
        <strain evidence="2">SLH14081</strain>
    </source>
</reference>
<proteinExistence type="predicted"/>
<gene>
    <name evidence="1" type="ORF">BDBG_05473</name>
</gene>
<dbReference type="Proteomes" id="UP000002038">
    <property type="component" value="Unassembled WGS sequence"/>
</dbReference>
<sequence length="138" mass="15829">MFSKRTNDIMISIYRRKSPWGSVIAFSQLFRALLSIVDEKRVKREIVREIIEMASTEHPRVLRDSLVPIQIKFAASLPDELDELKRLWENDSAKENGHLASPILYPVGKRLAFLLDKDGRSSVCSNLSLRDCQRSRSG</sequence>
<evidence type="ECO:0000313" key="2">
    <source>
        <dbReference type="Proteomes" id="UP000002038"/>
    </source>
</evidence>
<dbReference type="AlphaFoldDB" id="A0A179UNU3"/>
<dbReference type="GeneID" id="8503928"/>
<name>A0A179UNU3_BLAGS</name>
<dbReference type="KEGG" id="bgh:BDBG_05473"/>